<dbReference type="EMBL" id="SMLW01000678">
    <property type="protein sequence ID" value="MTI29100.1"/>
    <property type="molecule type" value="Genomic_DNA"/>
</dbReference>
<dbReference type="RefSeq" id="WP_155177263.1">
    <property type="nucleotide sequence ID" value="NZ_BAAAFL010000010.1"/>
</dbReference>
<dbReference type="InterPro" id="IPR050194">
    <property type="entry name" value="Glycosyltransferase_grp1"/>
</dbReference>
<keyword evidence="5" id="KW-1185">Reference proteome</keyword>
<organism evidence="4 5">
    <name type="scientific">Fulvivirga kasyanovii</name>
    <dbReference type="NCBI Taxonomy" id="396812"/>
    <lineage>
        <taxon>Bacteria</taxon>
        <taxon>Pseudomonadati</taxon>
        <taxon>Bacteroidota</taxon>
        <taxon>Cytophagia</taxon>
        <taxon>Cytophagales</taxon>
        <taxon>Fulvivirgaceae</taxon>
        <taxon>Fulvivirga</taxon>
    </lineage>
</organism>
<feature type="transmembrane region" description="Helical" evidence="1">
    <location>
        <begin position="65"/>
        <end position="84"/>
    </location>
</feature>
<keyword evidence="1" id="KW-0812">Transmembrane</keyword>
<evidence type="ECO:0000313" key="5">
    <source>
        <dbReference type="Proteomes" id="UP000798808"/>
    </source>
</evidence>
<gene>
    <name evidence="4" type="ORF">E1163_29335</name>
</gene>
<comment type="caution">
    <text evidence="4">The sequence shown here is derived from an EMBL/GenBank/DDBJ whole genome shotgun (WGS) entry which is preliminary data.</text>
</comment>
<feature type="transmembrane region" description="Helical" evidence="1">
    <location>
        <begin position="91"/>
        <end position="108"/>
    </location>
</feature>
<dbReference type="Pfam" id="PF13439">
    <property type="entry name" value="Glyco_transf_4"/>
    <property type="match status" value="1"/>
</dbReference>
<keyword evidence="1" id="KW-1133">Transmembrane helix</keyword>
<sequence length="358" mass="40580">MRIFAFHLFNDYSGSPKVLMQLAKGWQIEGHEVHLITGTGGKGFLTNLQGIHYHFFWYRFAPNPLVRLFNLMLSQLLLILLLFFRVKKTDIIYVNTVLPFGAALLGKFKGCKVIYHIHETTVRPEIFKKFLFGVVRLTAKEVVYVSRYLAEIEGMSGVSANVLYNAIEESFLLEASKKRNHKNNRCNVLMACSLKAYKGIDEFVELACTNPLFQFRLVLNASNESIASYFSGVDLPKNIALYSTQTNLHPFYQWADVILNLSRPDGWIETFGLTIIEGMAYGLPAIVPPVGGIEEIVDQGYTGFKVDSRDSRSLHLALNTLLNNPGLYAEMKANSLRKITAFSERGFLDQSLRILYRV</sequence>
<proteinExistence type="predicted"/>
<dbReference type="Proteomes" id="UP000798808">
    <property type="component" value="Unassembled WGS sequence"/>
</dbReference>
<dbReference type="InterPro" id="IPR001296">
    <property type="entry name" value="Glyco_trans_1"/>
</dbReference>
<protein>
    <submittedName>
        <fullName evidence="4">Glycosyltransferase</fullName>
    </submittedName>
</protein>
<feature type="domain" description="Glycosyl transferase family 1" evidence="2">
    <location>
        <begin position="176"/>
        <end position="335"/>
    </location>
</feature>
<evidence type="ECO:0000313" key="4">
    <source>
        <dbReference type="EMBL" id="MTI29100.1"/>
    </source>
</evidence>
<reference evidence="4 5" key="1">
    <citation type="submission" date="2019-02" db="EMBL/GenBank/DDBJ databases">
        <authorList>
            <person name="Goldberg S.R."/>
            <person name="Haltli B.A."/>
            <person name="Correa H."/>
            <person name="Russell K.G."/>
        </authorList>
    </citation>
    <scope>NUCLEOTIDE SEQUENCE [LARGE SCALE GENOMIC DNA]</scope>
    <source>
        <strain evidence="4 5">JCM 16186</strain>
    </source>
</reference>
<dbReference type="CDD" id="cd03801">
    <property type="entry name" value="GT4_PimA-like"/>
    <property type="match status" value="1"/>
</dbReference>
<evidence type="ECO:0000259" key="3">
    <source>
        <dbReference type="Pfam" id="PF13439"/>
    </source>
</evidence>
<dbReference type="InterPro" id="IPR028098">
    <property type="entry name" value="Glyco_trans_4-like_N"/>
</dbReference>
<name>A0ABW9S0N5_9BACT</name>
<dbReference type="SUPFAM" id="SSF53756">
    <property type="entry name" value="UDP-Glycosyltransferase/glycogen phosphorylase"/>
    <property type="match status" value="1"/>
</dbReference>
<keyword evidence="1" id="KW-0472">Membrane</keyword>
<evidence type="ECO:0000256" key="1">
    <source>
        <dbReference type="SAM" id="Phobius"/>
    </source>
</evidence>
<dbReference type="PANTHER" id="PTHR45947">
    <property type="entry name" value="SULFOQUINOVOSYL TRANSFERASE SQD2"/>
    <property type="match status" value="1"/>
</dbReference>
<dbReference type="PANTHER" id="PTHR45947:SF3">
    <property type="entry name" value="SULFOQUINOVOSYL TRANSFERASE SQD2"/>
    <property type="match status" value="1"/>
</dbReference>
<accession>A0ABW9S0N5</accession>
<dbReference type="Gene3D" id="3.40.50.2000">
    <property type="entry name" value="Glycogen Phosphorylase B"/>
    <property type="match status" value="2"/>
</dbReference>
<dbReference type="Pfam" id="PF00534">
    <property type="entry name" value="Glycos_transf_1"/>
    <property type="match status" value="1"/>
</dbReference>
<feature type="domain" description="Glycosyltransferase subfamily 4-like N-terminal" evidence="3">
    <location>
        <begin position="13"/>
        <end position="167"/>
    </location>
</feature>
<evidence type="ECO:0000259" key="2">
    <source>
        <dbReference type="Pfam" id="PF00534"/>
    </source>
</evidence>